<dbReference type="EMBL" id="UGXT01000002">
    <property type="protein sequence ID" value="SUH33940.1"/>
    <property type="molecule type" value="Genomic_DNA"/>
</dbReference>
<keyword evidence="1" id="KW-0418">Kinase</keyword>
<reference evidence="1 2" key="1">
    <citation type="submission" date="2018-06" db="EMBL/GenBank/DDBJ databases">
        <authorList>
            <consortium name="Pathogen Informatics"/>
            <person name="Doyle S."/>
        </authorList>
    </citation>
    <scope>NUCLEOTIDE SEQUENCE [LARGE SCALE GENOMIC DNA]</scope>
    <source>
        <strain evidence="1 2">NCTC8261</strain>
    </source>
</reference>
<proteinExistence type="predicted"/>
<sequence>MPDYHAALVIDIGTTNCKVSCYSCHDVSVLEVRKFLTANNIVGQRRGRFRYRSAVAGTATGNG</sequence>
<keyword evidence="1" id="KW-0808">Transferase</keyword>
<evidence type="ECO:0000313" key="2">
    <source>
        <dbReference type="Proteomes" id="UP000254712"/>
    </source>
</evidence>
<dbReference type="GO" id="GO:0016301">
    <property type="term" value="F:kinase activity"/>
    <property type="evidence" value="ECO:0007669"/>
    <property type="project" value="UniProtKB-KW"/>
</dbReference>
<name>A0A379WJ89_SALET</name>
<dbReference type="AlphaFoldDB" id="A0A379WJ89"/>
<gene>
    <name evidence="1" type="ORF">NCTC8261_00108</name>
</gene>
<protein>
    <submittedName>
        <fullName evidence="1">Carbohydrate kinase</fullName>
    </submittedName>
</protein>
<dbReference type="Proteomes" id="UP000254712">
    <property type="component" value="Unassembled WGS sequence"/>
</dbReference>
<organism evidence="1 2">
    <name type="scientific">Salmonella enterica I</name>
    <dbReference type="NCBI Taxonomy" id="59201"/>
    <lineage>
        <taxon>Bacteria</taxon>
        <taxon>Pseudomonadati</taxon>
        <taxon>Pseudomonadota</taxon>
        <taxon>Gammaproteobacteria</taxon>
        <taxon>Enterobacterales</taxon>
        <taxon>Enterobacteriaceae</taxon>
        <taxon>Salmonella</taxon>
    </lineage>
</organism>
<accession>A0A379WJ89</accession>
<evidence type="ECO:0000313" key="1">
    <source>
        <dbReference type="EMBL" id="SUH33940.1"/>
    </source>
</evidence>